<keyword evidence="5 9" id="KW-0812">Transmembrane</keyword>
<accession>A0A3M0GHI0</accession>
<evidence type="ECO:0000259" key="10">
    <source>
        <dbReference type="Pfam" id="PF01490"/>
    </source>
</evidence>
<feature type="transmembrane region" description="Helical" evidence="9">
    <location>
        <begin position="39"/>
        <end position="59"/>
    </location>
</feature>
<protein>
    <submittedName>
        <fullName evidence="11">Septum formation initiator</fullName>
    </submittedName>
</protein>
<evidence type="ECO:0000313" key="11">
    <source>
        <dbReference type="EMBL" id="RMB63738.1"/>
    </source>
</evidence>
<proteinExistence type="predicted"/>
<dbReference type="GO" id="GO:0003333">
    <property type="term" value="P:amino acid transmembrane transport"/>
    <property type="evidence" value="ECO:0007669"/>
    <property type="project" value="InterPro"/>
</dbReference>
<feature type="transmembrane region" description="Helical" evidence="9">
    <location>
        <begin position="315"/>
        <end position="333"/>
    </location>
</feature>
<dbReference type="Pfam" id="PF01490">
    <property type="entry name" value="Aa_trans"/>
    <property type="match status" value="1"/>
</dbReference>
<gene>
    <name evidence="11" type="ORF">D9543_02765</name>
</gene>
<feature type="domain" description="Amino acid transporter transmembrane" evidence="10">
    <location>
        <begin position="36"/>
        <end position="443"/>
    </location>
</feature>
<dbReference type="InterPro" id="IPR018227">
    <property type="entry name" value="Amino_acid_transport_2"/>
</dbReference>
<feature type="transmembrane region" description="Helical" evidence="9">
    <location>
        <begin position="158"/>
        <end position="174"/>
    </location>
</feature>
<keyword evidence="6 9" id="KW-1133">Transmembrane helix</keyword>
<feature type="transmembrane region" description="Helical" evidence="9">
    <location>
        <begin position="267"/>
        <end position="290"/>
    </location>
</feature>
<evidence type="ECO:0000256" key="2">
    <source>
        <dbReference type="ARBA" id="ARBA00022448"/>
    </source>
</evidence>
<feature type="transmembrane region" description="Helical" evidence="9">
    <location>
        <begin position="222"/>
        <end position="246"/>
    </location>
</feature>
<evidence type="ECO:0000256" key="8">
    <source>
        <dbReference type="SAM" id="MobiDB-lite"/>
    </source>
</evidence>
<feature type="transmembrane region" description="Helical" evidence="9">
    <location>
        <begin position="181"/>
        <end position="202"/>
    </location>
</feature>
<dbReference type="AlphaFoldDB" id="A0A3M0GHI0"/>
<dbReference type="RefSeq" id="WP_121927459.1">
    <property type="nucleotide sequence ID" value="NZ_JAACCH010000011.1"/>
</dbReference>
<evidence type="ECO:0000256" key="9">
    <source>
        <dbReference type="SAM" id="Phobius"/>
    </source>
</evidence>
<feature type="transmembrane region" description="Helical" evidence="9">
    <location>
        <begin position="422"/>
        <end position="442"/>
    </location>
</feature>
<sequence length="443" mass="48930">MNAPPHESRTDDSTESAEGAAPKCSAEETNRQKAVGSTLSWVIALFGTSVGAGILFLPLNAGAFGFWPLVFATVFIFPLVYFSHRTYARIVSGAPPEQHGKDVLELVRYYLGRNSGLFIAIMYWLAIVPTVLIYGISITNVVDSFIVNQLGGPSINRWILSIACVGVMTGLFAIGRRPMLWLAQMLVYPLIVALATTSIYLIPKWDFESFRNVEYDGGLLAILKGIVLILPVLVFSFSHMAALSQFSVDVQPAYGKKTEKFVSRVELYTAAILVVFTMFFVWSCVLALGADGMNEAVDQNIPVLSYFANSTGTPFIGYMAPLITVCAIISSYFGHMLGSEEGTEYLLRIAVPRMANKLSRRALLNIIYVIVFIATTLVAVFNPSIMDMISVVGGIFVAFLVYLLPVYMFKKVDDYSRFKNDIWNYFVFGMGLVIVAVTVWNLI</sequence>
<feature type="transmembrane region" description="Helical" evidence="9">
    <location>
        <begin position="117"/>
        <end position="138"/>
    </location>
</feature>
<dbReference type="Proteomes" id="UP000270649">
    <property type="component" value="Unassembled WGS sequence"/>
</dbReference>
<reference evidence="11 12" key="1">
    <citation type="submission" date="2018-10" db="EMBL/GenBank/DDBJ databases">
        <title>Corynebacterium macginleyi genome sequencing and assembly of the type strain and two clinical samples.</title>
        <authorList>
            <person name="Bernier A.-M."/>
            <person name="Bernard K."/>
        </authorList>
    </citation>
    <scope>NUCLEOTIDE SEQUENCE [LARGE SCALE GENOMIC DNA]</scope>
    <source>
        <strain evidence="11 12">NML 120205</strain>
    </source>
</reference>
<dbReference type="InterPro" id="IPR013057">
    <property type="entry name" value="AA_transpt_TM"/>
</dbReference>
<keyword evidence="4" id="KW-0997">Cell inner membrane</keyword>
<dbReference type="PANTHER" id="PTHR35334">
    <property type="entry name" value="SERINE TRANSPORTER"/>
    <property type="match status" value="1"/>
</dbReference>
<keyword evidence="7 9" id="KW-0472">Membrane</keyword>
<evidence type="ECO:0000256" key="4">
    <source>
        <dbReference type="ARBA" id="ARBA00022519"/>
    </source>
</evidence>
<comment type="caution">
    <text evidence="11">The sequence shown here is derived from an EMBL/GenBank/DDBJ whole genome shotgun (WGS) entry which is preliminary data.</text>
</comment>
<evidence type="ECO:0000256" key="3">
    <source>
        <dbReference type="ARBA" id="ARBA00022475"/>
    </source>
</evidence>
<feature type="transmembrane region" description="Helical" evidence="9">
    <location>
        <begin position="362"/>
        <end position="382"/>
    </location>
</feature>
<dbReference type="EMBL" id="REGC01000002">
    <property type="protein sequence ID" value="RMB63738.1"/>
    <property type="molecule type" value="Genomic_DNA"/>
</dbReference>
<evidence type="ECO:0000256" key="1">
    <source>
        <dbReference type="ARBA" id="ARBA00004429"/>
    </source>
</evidence>
<keyword evidence="3" id="KW-1003">Cell membrane</keyword>
<organism evidence="11 12">
    <name type="scientific">Corynebacterium macginleyi</name>
    <dbReference type="NCBI Taxonomy" id="38290"/>
    <lineage>
        <taxon>Bacteria</taxon>
        <taxon>Bacillati</taxon>
        <taxon>Actinomycetota</taxon>
        <taxon>Actinomycetes</taxon>
        <taxon>Mycobacteriales</taxon>
        <taxon>Corynebacteriaceae</taxon>
        <taxon>Corynebacterium</taxon>
    </lineage>
</organism>
<evidence type="ECO:0000313" key="12">
    <source>
        <dbReference type="Proteomes" id="UP000270649"/>
    </source>
</evidence>
<dbReference type="GO" id="GO:0005886">
    <property type="term" value="C:plasma membrane"/>
    <property type="evidence" value="ECO:0007669"/>
    <property type="project" value="UniProtKB-SubCell"/>
</dbReference>
<evidence type="ECO:0000256" key="5">
    <source>
        <dbReference type="ARBA" id="ARBA00022692"/>
    </source>
</evidence>
<name>A0A3M0GHI0_9CORY</name>
<dbReference type="PANTHER" id="PTHR35334:SF5">
    <property type="entry name" value="INNER MEMBRANE TRANSPORT PROTEIN YHJV"/>
    <property type="match status" value="1"/>
</dbReference>
<feature type="compositionally biased region" description="Basic and acidic residues" evidence="8">
    <location>
        <begin position="1"/>
        <end position="12"/>
    </location>
</feature>
<keyword evidence="2" id="KW-0813">Transport</keyword>
<feature type="transmembrane region" description="Helical" evidence="9">
    <location>
        <begin position="65"/>
        <end position="82"/>
    </location>
</feature>
<evidence type="ECO:0000256" key="6">
    <source>
        <dbReference type="ARBA" id="ARBA00022989"/>
    </source>
</evidence>
<dbReference type="Gene3D" id="1.20.1740.10">
    <property type="entry name" value="Amino acid/polyamine transporter I"/>
    <property type="match status" value="1"/>
</dbReference>
<comment type="subcellular location">
    <subcellularLocation>
        <location evidence="1">Cell inner membrane</location>
        <topology evidence="1">Multi-pass membrane protein</topology>
    </subcellularLocation>
</comment>
<feature type="region of interest" description="Disordered" evidence="8">
    <location>
        <begin position="1"/>
        <end position="29"/>
    </location>
</feature>
<evidence type="ECO:0000256" key="7">
    <source>
        <dbReference type="ARBA" id="ARBA00023136"/>
    </source>
</evidence>
<feature type="transmembrane region" description="Helical" evidence="9">
    <location>
        <begin position="388"/>
        <end position="410"/>
    </location>
</feature>